<reference evidence="2" key="4">
    <citation type="submission" date="2008-10" db="EMBL/GenBank/DDBJ databases">
        <authorList>
            <person name="Tahlan K."/>
            <person name="Park H.-U."/>
            <person name="Wong A."/>
            <person name="Beatty P.H."/>
            <person name="Jensen S.E."/>
        </authorList>
    </citation>
    <scope>NUCLEOTIDE SEQUENCE</scope>
</reference>
<feature type="transmembrane region" description="Helical" evidence="1">
    <location>
        <begin position="60"/>
        <end position="77"/>
    </location>
</feature>
<dbReference type="GeneID" id="93734152"/>
<evidence type="ECO:0000313" key="2">
    <source>
        <dbReference type="EMBL" id="ACJ02374.1"/>
    </source>
</evidence>
<feature type="transmembrane region" description="Helical" evidence="1">
    <location>
        <begin position="36"/>
        <end position="54"/>
    </location>
</feature>
<dbReference type="EMBL" id="AY426768">
    <property type="protein sequence ID" value="ACJ02374.1"/>
    <property type="molecule type" value="Genomic_DNA"/>
</dbReference>
<dbReference type="RefSeq" id="WP_003953010.1">
    <property type="nucleotide sequence ID" value="NZ_CM000914.1"/>
</dbReference>
<dbReference type="AlphaFoldDB" id="B5GMQ0"/>
<feature type="transmembrane region" description="Helical" evidence="1">
    <location>
        <begin position="6"/>
        <end position="24"/>
    </location>
</feature>
<geneLocation type="plasmid" evidence="3 4">
    <name>pSCL4</name>
</geneLocation>
<evidence type="ECO:0000313" key="3">
    <source>
        <dbReference type="EMBL" id="EFG04554.2"/>
    </source>
</evidence>
<dbReference type="InterPro" id="IPR008407">
    <property type="entry name" value="Brnchd-chn_aa_trnsp_AzlD"/>
</dbReference>
<reference evidence="2" key="1">
    <citation type="journal article" date="2004" name="Antimicrob. Agents Chemother.">
        <title>Two sets of paralogous genes encode the enzymes involved in the early stages of clavulanic acid and clavam metabolite biosynthesis in Streptomyces clavuligerus.</title>
        <authorList>
            <person name="Tahlan K."/>
            <person name="Park H.-U."/>
            <person name="Wong A."/>
            <person name="Beatty P.H."/>
            <person name="Jensen S.E."/>
        </authorList>
    </citation>
    <scope>NUCLEOTIDE SEQUENCE</scope>
</reference>
<keyword evidence="1" id="KW-0472">Membrane</keyword>
<dbReference type="EMBL" id="CM000914">
    <property type="protein sequence ID" value="EFG04554.2"/>
    <property type="molecule type" value="Genomic_DNA"/>
</dbReference>
<evidence type="ECO:0000256" key="1">
    <source>
        <dbReference type="SAM" id="Phobius"/>
    </source>
</evidence>
<dbReference type="Proteomes" id="UP000002357">
    <property type="component" value="Plasmid pSCL4"/>
</dbReference>
<reference evidence="3 4" key="5">
    <citation type="journal article" date="2010" name="Genome Biol. Evol.">
        <title>The sequence of a 1.8-mb bacterial linear plasmid reveals a rich evolutionary reservoir of secondary metabolic pathways.</title>
        <authorList>
            <person name="Medema M.H."/>
            <person name="Trefzer A."/>
            <person name="Kovalchuk A."/>
            <person name="van den Berg M."/>
            <person name="Mueller U."/>
            <person name="Heijne W."/>
            <person name="Wu L."/>
            <person name="Alam M.T."/>
            <person name="Ronning C.M."/>
            <person name="Nierman W.C."/>
            <person name="Bovenberg R.A.L."/>
            <person name="Breitling R."/>
            <person name="Takano E."/>
        </authorList>
    </citation>
    <scope>NUCLEOTIDE SEQUENCE [LARGE SCALE GENOMIC DNA]</scope>
    <source>
        <strain evidence="3">ATCC 27064</strain>
        <strain evidence="4">ATCC 27064 / DSM 738 / JCM 4710 / NBRC 13307 / NCIMB 12785 / NRRL 3585 / VKM Ac-602</strain>
        <plasmid evidence="3">pSCL4</plasmid>
    </source>
</reference>
<reference evidence="2" key="2">
    <citation type="journal article" date="2007" name="Chem. Biol.">
        <title>5S clavam biosynthetic genes are located in both the clavam and paralog gene clusters in Streptomyces clavuligerus.</title>
        <authorList>
            <person name="Tahlan K."/>
            <person name="Anders C."/>
            <person name="Wong A."/>
            <person name="Mosher R.H."/>
            <person name="Beatty P.H."/>
            <person name="Brumlik M.J."/>
            <person name="Griffin A."/>
            <person name="Hughes C."/>
            <person name="Griffin J."/>
            <person name="Barton B."/>
            <person name="Jensen S.E."/>
        </authorList>
    </citation>
    <scope>NUCLEOTIDE SEQUENCE</scope>
</reference>
<keyword evidence="3" id="KW-0614">Plasmid</keyword>
<evidence type="ECO:0000313" key="4">
    <source>
        <dbReference type="Proteomes" id="UP000002357"/>
    </source>
</evidence>
<name>B5GMQ0_STRCL</name>
<dbReference type="KEGG" id="sclf:BB341_29440"/>
<accession>B6ICY6</accession>
<feature type="transmembrane region" description="Helical" evidence="1">
    <location>
        <begin position="82"/>
        <end position="100"/>
    </location>
</feature>
<proteinExistence type="predicted"/>
<sequence length="102" mass="10498">MTLTVLVVLALGTFAFRLAGVVLNDRLVLTEPVRRAVSVSAIALIFALAVQSAVAEGTAFAGYARLGGVVVGAVLVWRRASFLTVVVAAVATTALLRFLGVA</sequence>
<accession>B5GMQ0</accession>
<keyword evidence="4" id="KW-1185">Reference proteome</keyword>
<organism evidence="2">
    <name type="scientific">Streptomyces clavuligerus</name>
    <dbReference type="NCBI Taxonomy" id="1901"/>
    <lineage>
        <taxon>Bacteria</taxon>
        <taxon>Bacillati</taxon>
        <taxon>Actinomycetota</taxon>
        <taxon>Actinomycetes</taxon>
        <taxon>Kitasatosporales</taxon>
        <taxon>Streptomycetaceae</taxon>
        <taxon>Streptomyces</taxon>
    </lineage>
</organism>
<dbReference type="Pfam" id="PF05437">
    <property type="entry name" value="AzlD"/>
    <property type="match status" value="1"/>
</dbReference>
<keyword evidence="1" id="KW-0812">Transmembrane</keyword>
<protein>
    <submittedName>
        <fullName evidence="2">Membrane protein</fullName>
    </submittedName>
</protein>
<gene>
    <name evidence="2" type="primary">orfE</name>
    <name evidence="3" type="ORF">SCLAV_p1068</name>
</gene>
<reference evidence="2" key="3">
    <citation type="journal article" date="2008" name="J. Bacteriol.">
        <title>Alanylclavam biosynthetic genes are clustered together with one group of clavulanic acid biosynthetic genes in Streptomyces clavuligerus.</title>
        <authorList>
            <person name="Zelyas N.J."/>
            <person name="Cai H."/>
            <person name="Kwong T."/>
            <person name="Jensen S.E."/>
        </authorList>
    </citation>
    <scope>NUCLEOTIDE SEQUENCE</scope>
</reference>
<keyword evidence="1" id="KW-1133">Transmembrane helix</keyword>